<protein>
    <submittedName>
        <fullName evidence="1">Glutaredoxin</fullName>
    </submittedName>
</protein>
<dbReference type="EMBL" id="JACHMJ010000001">
    <property type="protein sequence ID" value="MBB5844608.1"/>
    <property type="molecule type" value="Genomic_DNA"/>
</dbReference>
<sequence length="87" mass="9679">MPDIQLTFVSKPDCHLCETARDVVDGVVAELGDAASVTVEELSILEHPDLYEKYVEEIPVVLLNGKVHNIWRIDPVRLKAAILEVAE</sequence>
<evidence type="ECO:0000313" key="2">
    <source>
        <dbReference type="Proteomes" id="UP000536685"/>
    </source>
</evidence>
<evidence type="ECO:0000313" key="1">
    <source>
        <dbReference type="EMBL" id="MBB5844608.1"/>
    </source>
</evidence>
<dbReference type="InterPro" id="IPR036249">
    <property type="entry name" value="Thioredoxin-like_sf"/>
</dbReference>
<dbReference type="Proteomes" id="UP000536685">
    <property type="component" value="Unassembled WGS sequence"/>
</dbReference>
<keyword evidence="2" id="KW-1185">Reference proteome</keyword>
<dbReference type="Gene3D" id="3.40.30.10">
    <property type="entry name" value="Glutaredoxin"/>
    <property type="match status" value="1"/>
</dbReference>
<dbReference type="SUPFAM" id="SSF52833">
    <property type="entry name" value="Thioredoxin-like"/>
    <property type="match status" value="1"/>
</dbReference>
<dbReference type="InterPro" id="IPR008554">
    <property type="entry name" value="Glutaredoxin-like"/>
</dbReference>
<organism evidence="1 2">
    <name type="scientific">Conyzicola lurida</name>
    <dbReference type="NCBI Taxonomy" id="1172621"/>
    <lineage>
        <taxon>Bacteria</taxon>
        <taxon>Bacillati</taxon>
        <taxon>Actinomycetota</taxon>
        <taxon>Actinomycetes</taxon>
        <taxon>Micrococcales</taxon>
        <taxon>Microbacteriaceae</taxon>
        <taxon>Conyzicola</taxon>
    </lineage>
</organism>
<dbReference type="Pfam" id="PF05768">
    <property type="entry name" value="Glrx-like"/>
    <property type="match status" value="1"/>
</dbReference>
<accession>A0A841AQP2</accession>
<dbReference type="AlphaFoldDB" id="A0A841AQP2"/>
<gene>
    <name evidence="1" type="ORF">HD599_002931</name>
</gene>
<dbReference type="RefSeq" id="WP_184238903.1">
    <property type="nucleotide sequence ID" value="NZ_JACHMJ010000001.1"/>
</dbReference>
<proteinExistence type="predicted"/>
<comment type="caution">
    <text evidence="1">The sequence shown here is derived from an EMBL/GenBank/DDBJ whole genome shotgun (WGS) entry which is preliminary data.</text>
</comment>
<name>A0A841AQP2_9MICO</name>
<reference evidence="1 2" key="1">
    <citation type="submission" date="2020-08" db="EMBL/GenBank/DDBJ databases">
        <title>Sequencing the genomes of 1000 actinobacteria strains.</title>
        <authorList>
            <person name="Klenk H.-P."/>
        </authorList>
    </citation>
    <scope>NUCLEOTIDE SEQUENCE [LARGE SCALE GENOMIC DNA]</scope>
    <source>
        <strain evidence="1 2">DSM 105784</strain>
    </source>
</reference>